<dbReference type="GO" id="GO:0016787">
    <property type="term" value="F:hydrolase activity"/>
    <property type="evidence" value="ECO:0007669"/>
    <property type="project" value="UniProtKB-KW"/>
</dbReference>
<dbReference type="AlphaFoldDB" id="A0A7W6INF7"/>
<dbReference type="Gene3D" id="3.40.50.1010">
    <property type="entry name" value="5'-nuclease"/>
    <property type="match status" value="1"/>
</dbReference>
<dbReference type="InterPro" id="IPR002716">
    <property type="entry name" value="PIN_dom"/>
</dbReference>
<dbReference type="GO" id="GO:0000287">
    <property type="term" value="F:magnesium ion binding"/>
    <property type="evidence" value="ECO:0007669"/>
    <property type="project" value="UniProtKB-UniRule"/>
</dbReference>
<keyword evidence="4 5" id="KW-0378">Hydrolase</keyword>
<evidence type="ECO:0000256" key="5">
    <source>
        <dbReference type="HAMAP-Rule" id="MF_00265"/>
    </source>
</evidence>
<comment type="cofactor">
    <cofactor evidence="5">
        <name>Mg(2+)</name>
        <dbReference type="ChEBI" id="CHEBI:18420"/>
    </cofactor>
</comment>
<dbReference type="HAMAP" id="MF_00265">
    <property type="entry name" value="VapC_Nob1"/>
    <property type="match status" value="1"/>
</dbReference>
<dbReference type="CDD" id="cd18683">
    <property type="entry name" value="PIN_VapC-like"/>
    <property type="match status" value="1"/>
</dbReference>
<keyword evidence="2 5" id="KW-0540">Nuclease</keyword>
<dbReference type="GO" id="GO:0090729">
    <property type="term" value="F:toxin activity"/>
    <property type="evidence" value="ECO:0007669"/>
    <property type="project" value="UniProtKB-KW"/>
</dbReference>
<keyword evidence="8" id="KW-1185">Reference proteome</keyword>
<sequence>MIGIDTNVLVRVFVDEAPEQTSAALQLLSGLSQDNPAFVGTIVLVELAWVLKRSYGFDDNAILVAVDSLLESENIEIEHADMVQAAVSAAHEHGSDLADSLIALSAIAAGASKVVTFDKNAAKRIAGMELLA</sequence>
<dbReference type="EMBL" id="JACIEW010000005">
    <property type="protein sequence ID" value="MBB4052847.1"/>
    <property type="molecule type" value="Genomic_DNA"/>
</dbReference>
<accession>A0A7W6INF7</accession>
<dbReference type="InterPro" id="IPR029060">
    <property type="entry name" value="PIN-like_dom_sf"/>
</dbReference>
<evidence type="ECO:0000256" key="1">
    <source>
        <dbReference type="ARBA" id="ARBA00022649"/>
    </source>
</evidence>
<dbReference type="GO" id="GO:0004540">
    <property type="term" value="F:RNA nuclease activity"/>
    <property type="evidence" value="ECO:0007669"/>
    <property type="project" value="InterPro"/>
</dbReference>
<evidence type="ECO:0000313" key="7">
    <source>
        <dbReference type="EMBL" id="MBB4052847.1"/>
    </source>
</evidence>
<keyword evidence="3 5" id="KW-0479">Metal-binding</keyword>
<comment type="function">
    <text evidence="5">Toxic component of a toxin-antitoxin (TA) system. An RNase.</text>
</comment>
<gene>
    <name evidence="5" type="primary">vapC</name>
    <name evidence="7" type="ORF">GGR20_002495</name>
</gene>
<evidence type="ECO:0000256" key="2">
    <source>
        <dbReference type="ARBA" id="ARBA00022722"/>
    </source>
</evidence>
<dbReference type="PANTHER" id="PTHR39664:SF2">
    <property type="entry name" value="NUCLEIC ACID-BINDING PROTEIN, CONTAINING PIN DOMAIN-RELATED"/>
    <property type="match status" value="1"/>
</dbReference>
<dbReference type="InterPro" id="IPR022907">
    <property type="entry name" value="VapC_family"/>
</dbReference>
<dbReference type="RefSeq" id="WP_183311640.1">
    <property type="nucleotide sequence ID" value="NZ_JACIEW010000005.1"/>
</dbReference>
<keyword evidence="1 5" id="KW-1277">Toxin-antitoxin system</keyword>
<evidence type="ECO:0000259" key="6">
    <source>
        <dbReference type="Pfam" id="PF01850"/>
    </source>
</evidence>
<feature type="domain" description="PIN" evidence="6">
    <location>
        <begin position="4"/>
        <end position="125"/>
    </location>
</feature>
<reference evidence="7 8" key="1">
    <citation type="submission" date="2020-08" db="EMBL/GenBank/DDBJ databases">
        <title>Genomic Encyclopedia of Type Strains, Phase IV (KMG-IV): sequencing the most valuable type-strain genomes for metagenomic binning, comparative biology and taxonomic classification.</title>
        <authorList>
            <person name="Goeker M."/>
        </authorList>
    </citation>
    <scope>NUCLEOTIDE SEQUENCE [LARGE SCALE GENOMIC DNA]</scope>
    <source>
        <strain evidence="7 8">DSM 23447</strain>
    </source>
</reference>
<dbReference type="PANTHER" id="PTHR39664">
    <property type="match status" value="1"/>
</dbReference>
<evidence type="ECO:0000313" key="8">
    <source>
        <dbReference type="Proteomes" id="UP000547011"/>
    </source>
</evidence>
<dbReference type="EC" id="3.1.-.-" evidence="5"/>
<protein>
    <recommendedName>
        <fullName evidence="5">Ribonuclease VapC</fullName>
        <shortName evidence="5">RNase VapC</shortName>
        <ecNumber evidence="5">3.1.-.-</ecNumber>
    </recommendedName>
    <alternativeName>
        <fullName evidence="5">Toxin VapC</fullName>
    </alternativeName>
</protein>
<comment type="similarity">
    <text evidence="5">Belongs to the PINc/VapC protein family.</text>
</comment>
<evidence type="ECO:0000256" key="3">
    <source>
        <dbReference type="ARBA" id="ARBA00022723"/>
    </source>
</evidence>
<dbReference type="Pfam" id="PF01850">
    <property type="entry name" value="PIN"/>
    <property type="match status" value="1"/>
</dbReference>
<organism evidence="7 8">
    <name type="scientific">Devosia subaequoris</name>
    <dbReference type="NCBI Taxonomy" id="395930"/>
    <lineage>
        <taxon>Bacteria</taxon>
        <taxon>Pseudomonadati</taxon>
        <taxon>Pseudomonadota</taxon>
        <taxon>Alphaproteobacteria</taxon>
        <taxon>Hyphomicrobiales</taxon>
        <taxon>Devosiaceae</taxon>
        <taxon>Devosia</taxon>
    </lineage>
</organism>
<feature type="binding site" evidence="5">
    <location>
        <position position="5"/>
    </location>
    <ligand>
        <name>Mg(2+)</name>
        <dbReference type="ChEBI" id="CHEBI:18420"/>
    </ligand>
</feature>
<comment type="caution">
    <text evidence="7">The sequence shown here is derived from an EMBL/GenBank/DDBJ whole genome shotgun (WGS) entry which is preliminary data.</text>
</comment>
<keyword evidence="5" id="KW-0460">Magnesium</keyword>
<proteinExistence type="inferred from homology"/>
<dbReference type="Proteomes" id="UP000547011">
    <property type="component" value="Unassembled WGS sequence"/>
</dbReference>
<evidence type="ECO:0000256" key="4">
    <source>
        <dbReference type="ARBA" id="ARBA00022801"/>
    </source>
</evidence>
<feature type="binding site" evidence="5">
    <location>
        <position position="99"/>
    </location>
    <ligand>
        <name>Mg(2+)</name>
        <dbReference type="ChEBI" id="CHEBI:18420"/>
    </ligand>
</feature>
<keyword evidence="5" id="KW-0800">Toxin</keyword>
<dbReference type="SUPFAM" id="SSF88723">
    <property type="entry name" value="PIN domain-like"/>
    <property type="match status" value="1"/>
</dbReference>
<name>A0A7W6INF7_9HYPH</name>